<organism evidence="1 2">
    <name type="scientific">Acetomicrobium hydrogeniformans ATCC BAA-1850</name>
    <dbReference type="NCBI Taxonomy" id="592015"/>
    <lineage>
        <taxon>Bacteria</taxon>
        <taxon>Thermotogati</taxon>
        <taxon>Synergistota</taxon>
        <taxon>Synergistia</taxon>
        <taxon>Synergistales</taxon>
        <taxon>Acetomicrobiaceae</taxon>
        <taxon>Acetomicrobium</taxon>
    </lineage>
</organism>
<protein>
    <submittedName>
        <fullName evidence="1">Uncharacterized protein</fullName>
    </submittedName>
</protein>
<dbReference type="STRING" id="592015.HMPREF1705_04765"/>
<sequence>MGVRSLFLIFFIVCYSFDLTNTNFKHIKLEYAAVIFDIVFVNDIVCPPLGQMYFPR</sequence>
<evidence type="ECO:0000313" key="1">
    <source>
        <dbReference type="EMBL" id="KRT34413.1"/>
    </source>
</evidence>
<proteinExistence type="predicted"/>
<name>A0A0T5X7F5_9BACT</name>
<dbReference type="EMBL" id="ACJX03000001">
    <property type="protein sequence ID" value="KRT34413.1"/>
    <property type="molecule type" value="Genomic_DNA"/>
</dbReference>
<evidence type="ECO:0000313" key="2">
    <source>
        <dbReference type="Proteomes" id="UP000005273"/>
    </source>
</evidence>
<accession>A0A0T5X7F5</accession>
<comment type="caution">
    <text evidence="1">The sequence shown here is derived from an EMBL/GenBank/DDBJ whole genome shotgun (WGS) entry which is preliminary data.</text>
</comment>
<keyword evidence="2" id="KW-1185">Reference proteome</keyword>
<dbReference type="AlphaFoldDB" id="A0A0T5X7F5"/>
<gene>
    <name evidence="1" type="ORF">HMPREF1705_04765</name>
</gene>
<dbReference type="Proteomes" id="UP000005273">
    <property type="component" value="Unassembled WGS sequence"/>
</dbReference>
<reference evidence="2" key="1">
    <citation type="submission" date="2012-09" db="EMBL/GenBank/DDBJ databases">
        <authorList>
            <person name="Weinstock G."/>
            <person name="Sodergren E."/>
            <person name="Clifton S."/>
            <person name="Fulton L."/>
            <person name="Fulton B."/>
            <person name="Courtney L."/>
            <person name="Fronick C."/>
            <person name="Harrison M."/>
            <person name="Strong C."/>
            <person name="Farmer C."/>
            <person name="Delehaunty K."/>
            <person name="Markovic C."/>
            <person name="Hall O."/>
            <person name="Minx P."/>
            <person name="Tomlinson C."/>
            <person name="Mitreva M."/>
            <person name="Nelson J."/>
            <person name="Hou S."/>
            <person name="Wollam A."/>
            <person name="Pepin K.H."/>
            <person name="Johnson M."/>
            <person name="Bhonagiri V."/>
            <person name="Nash W.E."/>
            <person name="Suruliraj S."/>
            <person name="Warren W."/>
            <person name="Chinwalla A."/>
            <person name="Mardis E.R."/>
            <person name="Wilson R.K."/>
        </authorList>
    </citation>
    <scope>NUCLEOTIDE SEQUENCE [LARGE SCALE GENOMIC DNA]</scope>
    <source>
        <strain evidence="2">OS1</strain>
    </source>
</reference>